<reference evidence="4 5" key="1">
    <citation type="submission" date="2024-10" db="EMBL/GenBank/DDBJ databases">
        <title>The Natural Products Discovery Center: Release of the First 8490 Sequenced Strains for Exploring Actinobacteria Biosynthetic Diversity.</title>
        <authorList>
            <person name="Kalkreuter E."/>
            <person name="Kautsar S.A."/>
            <person name="Yang D."/>
            <person name="Bader C.D."/>
            <person name="Teijaro C.N."/>
            <person name="Fluegel L."/>
            <person name="Davis C.M."/>
            <person name="Simpson J.R."/>
            <person name="Lauterbach L."/>
            <person name="Steele A.D."/>
            <person name="Gui C."/>
            <person name="Meng S."/>
            <person name="Li G."/>
            <person name="Viehrig K."/>
            <person name="Ye F."/>
            <person name="Su P."/>
            <person name="Kiefer A.F."/>
            <person name="Nichols A."/>
            <person name="Cepeda A.J."/>
            <person name="Yan W."/>
            <person name="Fan B."/>
            <person name="Jiang Y."/>
            <person name="Adhikari A."/>
            <person name="Zheng C.-J."/>
            <person name="Schuster L."/>
            <person name="Cowan T.M."/>
            <person name="Smanski M.J."/>
            <person name="Chevrette M.G."/>
            <person name="De Carvalho L.P.S."/>
            <person name="Shen B."/>
        </authorList>
    </citation>
    <scope>NUCLEOTIDE SEQUENCE [LARGE SCALE GENOMIC DNA]</scope>
    <source>
        <strain evidence="4 5">NPDC000087</strain>
    </source>
</reference>
<dbReference type="Proteomes" id="UP001602245">
    <property type="component" value="Unassembled WGS sequence"/>
</dbReference>
<feature type="domain" description="Bacterial transcriptional activator" evidence="3">
    <location>
        <begin position="103"/>
        <end position="249"/>
    </location>
</feature>
<dbReference type="InterPro" id="IPR036388">
    <property type="entry name" value="WH-like_DNA-bd_sf"/>
</dbReference>
<evidence type="ECO:0000313" key="5">
    <source>
        <dbReference type="Proteomes" id="UP001602245"/>
    </source>
</evidence>
<dbReference type="InterPro" id="IPR005158">
    <property type="entry name" value="BTAD"/>
</dbReference>
<dbReference type="Gene3D" id="1.25.40.10">
    <property type="entry name" value="Tetratricopeptide repeat domain"/>
    <property type="match status" value="1"/>
</dbReference>
<evidence type="ECO:0000256" key="1">
    <source>
        <dbReference type="ARBA" id="ARBA00023015"/>
    </source>
</evidence>
<evidence type="ECO:0000259" key="3">
    <source>
        <dbReference type="SMART" id="SM01043"/>
    </source>
</evidence>
<dbReference type="PANTHER" id="PTHR35807">
    <property type="entry name" value="TRANSCRIPTIONAL REGULATOR REDD-RELATED"/>
    <property type="match status" value="1"/>
</dbReference>
<protein>
    <submittedName>
        <fullName evidence="4">BTAD domain-containing putative transcriptional regulator</fullName>
    </submittedName>
</protein>
<dbReference type="PANTHER" id="PTHR35807:SF1">
    <property type="entry name" value="TRANSCRIPTIONAL REGULATOR REDD"/>
    <property type="match status" value="1"/>
</dbReference>
<sequence>MIVEGGSSRVQLCGAFAVELGGRRVDHALPGRQGRLLFAFLALSRPQRVPRDALVDALWLDSPPAASAAALNVLVSKVRAAVGPEVLRGRTELSLVLPEPALVDVETALSSLHAAESALARRDWRRAWTLALTAQFVARRRFLPESDAAWADSWRRRLAEAYARGLECYATACLELDGAELPAAERAARELLEIAPLRETAHMLLMRALAARGNVAEALAAYDQLRTLLREELGVDPCRAVQDTYADLLT</sequence>
<dbReference type="InterPro" id="IPR051677">
    <property type="entry name" value="AfsR-DnrI-RedD_regulator"/>
</dbReference>
<dbReference type="RefSeq" id="WP_211216785.1">
    <property type="nucleotide sequence ID" value="NZ_JBIAZU010000008.1"/>
</dbReference>
<evidence type="ECO:0000313" key="4">
    <source>
        <dbReference type="EMBL" id="MFF5296277.1"/>
    </source>
</evidence>
<accession>A0ABW6WSI9</accession>
<dbReference type="InterPro" id="IPR011990">
    <property type="entry name" value="TPR-like_helical_dom_sf"/>
</dbReference>
<dbReference type="InterPro" id="IPR016032">
    <property type="entry name" value="Sig_transdc_resp-reg_C-effctor"/>
</dbReference>
<keyword evidence="1" id="KW-0805">Transcription regulation</keyword>
<name>A0ABW6WSI9_9ACTN</name>
<dbReference type="Gene3D" id="1.10.10.10">
    <property type="entry name" value="Winged helix-like DNA-binding domain superfamily/Winged helix DNA-binding domain"/>
    <property type="match status" value="1"/>
</dbReference>
<dbReference type="Pfam" id="PF03704">
    <property type="entry name" value="BTAD"/>
    <property type="match status" value="1"/>
</dbReference>
<evidence type="ECO:0000256" key="2">
    <source>
        <dbReference type="ARBA" id="ARBA00023163"/>
    </source>
</evidence>
<gene>
    <name evidence="4" type="ORF">ACFY35_43155</name>
</gene>
<dbReference type="SUPFAM" id="SSF46894">
    <property type="entry name" value="C-terminal effector domain of the bipartite response regulators"/>
    <property type="match status" value="1"/>
</dbReference>
<dbReference type="SMART" id="SM01043">
    <property type="entry name" value="BTAD"/>
    <property type="match status" value="1"/>
</dbReference>
<proteinExistence type="predicted"/>
<keyword evidence="2" id="KW-0804">Transcription</keyword>
<dbReference type="SUPFAM" id="SSF48452">
    <property type="entry name" value="TPR-like"/>
    <property type="match status" value="1"/>
</dbReference>
<comment type="caution">
    <text evidence="4">The sequence shown here is derived from an EMBL/GenBank/DDBJ whole genome shotgun (WGS) entry which is preliminary data.</text>
</comment>
<keyword evidence="5" id="KW-1185">Reference proteome</keyword>
<dbReference type="EMBL" id="JBIAZU010000008">
    <property type="protein sequence ID" value="MFF5296277.1"/>
    <property type="molecule type" value="Genomic_DNA"/>
</dbReference>
<organism evidence="4 5">
    <name type="scientific">Paractinoplanes globisporus</name>
    <dbReference type="NCBI Taxonomy" id="113565"/>
    <lineage>
        <taxon>Bacteria</taxon>
        <taxon>Bacillati</taxon>
        <taxon>Actinomycetota</taxon>
        <taxon>Actinomycetes</taxon>
        <taxon>Micromonosporales</taxon>
        <taxon>Micromonosporaceae</taxon>
        <taxon>Paractinoplanes</taxon>
    </lineage>
</organism>